<dbReference type="Pfam" id="PF10294">
    <property type="entry name" value="Methyltransf_16"/>
    <property type="match status" value="1"/>
</dbReference>
<keyword evidence="5" id="KW-0489">Methyltransferase</keyword>
<accession>A0ABN9MW56</accession>
<dbReference type="EMBL" id="CAUEEQ010079585">
    <property type="protein sequence ID" value="CAJ0968713.1"/>
    <property type="molecule type" value="Genomic_DNA"/>
</dbReference>
<evidence type="ECO:0000313" key="11">
    <source>
        <dbReference type="Proteomes" id="UP001176940"/>
    </source>
</evidence>
<dbReference type="Proteomes" id="UP001176940">
    <property type="component" value="Unassembled WGS sequence"/>
</dbReference>
<comment type="similarity">
    <text evidence="9">Belongs to the methyltransferase superfamily. METTL18 family.</text>
</comment>
<gene>
    <name evidence="10" type="ORF">RIMI_LOCUS23357362</name>
</gene>
<evidence type="ECO:0000256" key="5">
    <source>
        <dbReference type="ARBA" id="ARBA00022603"/>
    </source>
</evidence>
<keyword evidence="11" id="KW-1185">Reference proteome</keyword>
<evidence type="ECO:0000256" key="2">
    <source>
        <dbReference type="ARBA" id="ARBA00004496"/>
    </source>
</evidence>
<keyword evidence="8" id="KW-0539">Nucleus</keyword>
<protein>
    <recommendedName>
        <fullName evidence="3">protein-histidine N-methyltransferase</fullName>
        <ecNumber evidence="3">2.1.1.85</ecNumber>
    </recommendedName>
</protein>
<evidence type="ECO:0000256" key="8">
    <source>
        <dbReference type="ARBA" id="ARBA00023242"/>
    </source>
</evidence>
<evidence type="ECO:0000256" key="1">
    <source>
        <dbReference type="ARBA" id="ARBA00004123"/>
    </source>
</evidence>
<dbReference type="InterPro" id="IPR029063">
    <property type="entry name" value="SAM-dependent_MTases_sf"/>
</dbReference>
<reference evidence="10" key="1">
    <citation type="submission" date="2023-07" db="EMBL/GenBank/DDBJ databases">
        <authorList>
            <person name="Stuckert A."/>
        </authorList>
    </citation>
    <scope>NUCLEOTIDE SEQUENCE</scope>
</reference>
<dbReference type="PANTHER" id="PTHR14614:SF39">
    <property type="entry name" value="HISTIDINE PROTEIN METHYLTRANSFERASE 1 HOMOLOG"/>
    <property type="match status" value="1"/>
</dbReference>
<dbReference type="Gene3D" id="3.40.50.150">
    <property type="entry name" value="Vaccinia Virus protein VP39"/>
    <property type="match status" value="1"/>
</dbReference>
<comment type="caution">
    <text evidence="10">The sequence shown here is derived from an EMBL/GenBank/DDBJ whole genome shotgun (WGS) entry which is preliminary data.</text>
</comment>
<dbReference type="PANTHER" id="PTHR14614">
    <property type="entry name" value="HEPATOCELLULAR CARCINOMA-ASSOCIATED ANTIGEN"/>
    <property type="match status" value="1"/>
</dbReference>
<keyword evidence="6" id="KW-0808">Transferase</keyword>
<dbReference type="SUPFAM" id="SSF53335">
    <property type="entry name" value="S-adenosyl-L-methionine-dependent methyltransferases"/>
    <property type="match status" value="1"/>
</dbReference>
<evidence type="ECO:0000256" key="7">
    <source>
        <dbReference type="ARBA" id="ARBA00022691"/>
    </source>
</evidence>
<name>A0ABN9MW56_9NEOB</name>
<evidence type="ECO:0000256" key="3">
    <source>
        <dbReference type="ARBA" id="ARBA00012533"/>
    </source>
</evidence>
<sequence length="241" mass="27062">MTLSNSDVHGEDIVNKCITSNSDLISGVYEGGMKIWECTFDLIKYFEDEDVNFEGKSVLDLGCGAGLLGIFSLKQKANVVHFQDYNSTVIEEITIPNVLLNCDSDSLAHNIDGVSSKKRAKKSDVKAGLLNKCRFFSGEWSHFTQLMQNQEPPMKYDIIVTSETVYNPTYYSALHEVFQNLLANNGIVYLASKSHYFGVGGGVHLFETFIIERKLFNIHTLKVLDDGLQRILLSLLFKQKS</sequence>
<evidence type="ECO:0000256" key="4">
    <source>
        <dbReference type="ARBA" id="ARBA00022490"/>
    </source>
</evidence>
<proteinExistence type="inferred from homology"/>
<comment type="subcellular location">
    <subcellularLocation>
        <location evidence="2">Cytoplasm</location>
    </subcellularLocation>
    <subcellularLocation>
        <location evidence="1">Nucleus</location>
    </subcellularLocation>
</comment>
<keyword evidence="7" id="KW-0949">S-adenosyl-L-methionine</keyword>
<evidence type="ECO:0000313" key="10">
    <source>
        <dbReference type="EMBL" id="CAJ0968713.1"/>
    </source>
</evidence>
<keyword evidence="4" id="KW-0963">Cytoplasm</keyword>
<organism evidence="10 11">
    <name type="scientific">Ranitomeya imitator</name>
    <name type="common">mimic poison frog</name>
    <dbReference type="NCBI Taxonomy" id="111125"/>
    <lineage>
        <taxon>Eukaryota</taxon>
        <taxon>Metazoa</taxon>
        <taxon>Chordata</taxon>
        <taxon>Craniata</taxon>
        <taxon>Vertebrata</taxon>
        <taxon>Euteleostomi</taxon>
        <taxon>Amphibia</taxon>
        <taxon>Batrachia</taxon>
        <taxon>Anura</taxon>
        <taxon>Neobatrachia</taxon>
        <taxon>Hyloidea</taxon>
        <taxon>Dendrobatidae</taxon>
        <taxon>Dendrobatinae</taxon>
        <taxon>Ranitomeya</taxon>
    </lineage>
</organism>
<dbReference type="InterPro" id="IPR019410">
    <property type="entry name" value="Methyltransf_16"/>
</dbReference>
<dbReference type="EC" id="2.1.1.85" evidence="3"/>
<evidence type="ECO:0000256" key="9">
    <source>
        <dbReference type="ARBA" id="ARBA00038126"/>
    </source>
</evidence>
<evidence type="ECO:0000256" key="6">
    <source>
        <dbReference type="ARBA" id="ARBA00022679"/>
    </source>
</evidence>